<accession>K5WRK6</accession>
<dbReference type="HOGENOM" id="CLU_2622806_0_0_1"/>
<protein>
    <submittedName>
        <fullName evidence="1">Uncharacterized protein</fullName>
    </submittedName>
</protein>
<dbReference type="KEGG" id="pco:PHACADRAFT_248765"/>
<dbReference type="EMBL" id="JH930468">
    <property type="protein sequence ID" value="EKM61869.1"/>
    <property type="molecule type" value="Genomic_DNA"/>
</dbReference>
<sequence length="78" mass="8568">MSPELYVCFLSTAAPVRLAFSFSIAEQIRPAHILRDRRLGAAEDIMETAVREFPDAPTRKAAHPHDSIVVLGNLLPAV</sequence>
<name>K5WRK6_PHACS</name>
<proteinExistence type="predicted"/>
<evidence type="ECO:0000313" key="1">
    <source>
        <dbReference type="EMBL" id="EKM61869.1"/>
    </source>
</evidence>
<organism evidence="1 2">
    <name type="scientific">Phanerochaete carnosa (strain HHB-10118-sp)</name>
    <name type="common">White-rot fungus</name>
    <name type="synonym">Peniophora carnosa</name>
    <dbReference type="NCBI Taxonomy" id="650164"/>
    <lineage>
        <taxon>Eukaryota</taxon>
        <taxon>Fungi</taxon>
        <taxon>Dikarya</taxon>
        <taxon>Basidiomycota</taxon>
        <taxon>Agaricomycotina</taxon>
        <taxon>Agaricomycetes</taxon>
        <taxon>Polyporales</taxon>
        <taxon>Phanerochaetaceae</taxon>
        <taxon>Phanerochaete</taxon>
    </lineage>
</organism>
<reference evidence="1 2" key="1">
    <citation type="journal article" date="2012" name="BMC Genomics">
        <title>Comparative genomics of the white-rot fungi, Phanerochaete carnosa and P. chrysosporium, to elucidate the genetic basis of the distinct wood types they colonize.</title>
        <authorList>
            <person name="Suzuki H."/>
            <person name="MacDonald J."/>
            <person name="Syed K."/>
            <person name="Salamov A."/>
            <person name="Hori C."/>
            <person name="Aerts A."/>
            <person name="Henrissat B."/>
            <person name="Wiebenga A."/>
            <person name="vanKuyk P.A."/>
            <person name="Barry K."/>
            <person name="Lindquist E."/>
            <person name="LaButti K."/>
            <person name="Lapidus A."/>
            <person name="Lucas S."/>
            <person name="Coutinho P."/>
            <person name="Gong Y."/>
            <person name="Samejima M."/>
            <person name="Mahadevan R."/>
            <person name="Abou-Zaid M."/>
            <person name="de Vries R.P."/>
            <person name="Igarashi K."/>
            <person name="Yadav J.S."/>
            <person name="Grigoriev I.V."/>
            <person name="Master E.R."/>
        </authorList>
    </citation>
    <scope>NUCLEOTIDE SEQUENCE [LARGE SCALE GENOMIC DNA]</scope>
    <source>
        <strain evidence="1 2">HHB-10118-sp</strain>
    </source>
</reference>
<keyword evidence="2" id="KW-1185">Reference proteome</keyword>
<dbReference type="RefSeq" id="XP_007391262.1">
    <property type="nucleotide sequence ID" value="XM_007391200.1"/>
</dbReference>
<dbReference type="Proteomes" id="UP000008370">
    <property type="component" value="Unassembled WGS sequence"/>
</dbReference>
<dbReference type="InParanoid" id="K5WRK6"/>
<evidence type="ECO:0000313" key="2">
    <source>
        <dbReference type="Proteomes" id="UP000008370"/>
    </source>
</evidence>
<dbReference type="AlphaFoldDB" id="K5WRK6"/>
<dbReference type="GeneID" id="18914437"/>
<gene>
    <name evidence="1" type="ORF">PHACADRAFT_248765</name>
</gene>